<feature type="domain" description="BEACH" evidence="5">
    <location>
        <begin position="161"/>
        <end position="445"/>
    </location>
</feature>
<dbReference type="Proteomes" id="UP000834106">
    <property type="component" value="Chromosome 22"/>
</dbReference>
<dbReference type="PANTHER" id="PTHR46108:SF4">
    <property type="entry name" value="BLUE CHEESE"/>
    <property type="match status" value="1"/>
</dbReference>
<keyword evidence="4" id="KW-0812">Transmembrane</keyword>
<organism evidence="6 7">
    <name type="scientific">Fraxinus pennsylvanica</name>
    <dbReference type="NCBI Taxonomy" id="56036"/>
    <lineage>
        <taxon>Eukaryota</taxon>
        <taxon>Viridiplantae</taxon>
        <taxon>Streptophyta</taxon>
        <taxon>Embryophyta</taxon>
        <taxon>Tracheophyta</taxon>
        <taxon>Spermatophyta</taxon>
        <taxon>Magnoliopsida</taxon>
        <taxon>eudicotyledons</taxon>
        <taxon>Gunneridae</taxon>
        <taxon>Pentapetalae</taxon>
        <taxon>asterids</taxon>
        <taxon>lamiids</taxon>
        <taxon>Lamiales</taxon>
        <taxon>Oleaceae</taxon>
        <taxon>Oleeae</taxon>
        <taxon>Fraxinus</taxon>
    </lineage>
</organism>
<feature type="compositionally biased region" description="Polar residues" evidence="3">
    <location>
        <begin position="32"/>
        <end position="43"/>
    </location>
</feature>
<dbReference type="InterPro" id="IPR036322">
    <property type="entry name" value="WD40_repeat_dom_sf"/>
</dbReference>
<evidence type="ECO:0000259" key="5">
    <source>
        <dbReference type="PROSITE" id="PS50197"/>
    </source>
</evidence>
<dbReference type="AlphaFoldDB" id="A0AAD2AIC6"/>
<dbReference type="PANTHER" id="PTHR46108">
    <property type="entry name" value="BLUE CHEESE"/>
    <property type="match status" value="1"/>
</dbReference>
<dbReference type="SUPFAM" id="SSF81837">
    <property type="entry name" value="BEACH domain"/>
    <property type="match status" value="1"/>
</dbReference>
<dbReference type="InterPro" id="IPR001680">
    <property type="entry name" value="WD40_rpt"/>
</dbReference>
<evidence type="ECO:0000313" key="7">
    <source>
        <dbReference type="Proteomes" id="UP000834106"/>
    </source>
</evidence>
<keyword evidence="1" id="KW-0853">WD repeat</keyword>
<keyword evidence="7" id="KW-1185">Reference proteome</keyword>
<accession>A0AAD2AIC6</accession>
<keyword evidence="4" id="KW-1133">Transmembrane helix</keyword>
<dbReference type="PROSITE" id="PS50197">
    <property type="entry name" value="BEACH"/>
    <property type="match status" value="1"/>
</dbReference>
<feature type="compositionally biased region" description="Polar residues" evidence="3">
    <location>
        <begin position="52"/>
        <end position="72"/>
    </location>
</feature>
<evidence type="ECO:0000313" key="6">
    <source>
        <dbReference type="EMBL" id="CAI9785692.1"/>
    </source>
</evidence>
<dbReference type="EMBL" id="OU503057">
    <property type="protein sequence ID" value="CAI9785692.1"/>
    <property type="molecule type" value="Genomic_DNA"/>
</dbReference>
<dbReference type="InterPro" id="IPR051944">
    <property type="entry name" value="BEACH_domain_protein"/>
</dbReference>
<gene>
    <name evidence="6" type="ORF">FPE_LOCUS33122</name>
</gene>
<proteinExistence type="predicted"/>
<dbReference type="SMART" id="SM00320">
    <property type="entry name" value="WD40"/>
    <property type="match status" value="2"/>
</dbReference>
<evidence type="ECO:0000256" key="1">
    <source>
        <dbReference type="ARBA" id="ARBA00022574"/>
    </source>
</evidence>
<keyword evidence="2" id="KW-0677">Repeat</keyword>
<dbReference type="Gene3D" id="2.130.10.10">
    <property type="entry name" value="YVTN repeat-like/Quinoprotein amine dehydrogenase"/>
    <property type="match status" value="1"/>
</dbReference>
<reference evidence="6" key="1">
    <citation type="submission" date="2023-05" db="EMBL/GenBank/DDBJ databases">
        <authorList>
            <person name="Huff M."/>
        </authorList>
    </citation>
    <scope>NUCLEOTIDE SEQUENCE</scope>
</reference>
<feature type="transmembrane region" description="Helical" evidence="4">
    <location>
        <begin position="237"/>
        <end position="260"/>
    </location>
</feature>
<dbReference type="CDD" id="cd06071">
    <property type="entry name" value="Beach"/>
    <property type="match status" value="1"/>
</dbReference>
<sequence>MGAKIAGHLEIIAETLGAEDAQDVSFAGVGWNNDQDSSVNEESPYSAAESGVKSSDSSTQVPGSTQGKSDIGSSRLSSLLKIDEVRVAEDSKELNDNSEYLIKPHLLPSRFSARMVAMISWSFTKKKREEVFKNLLALNLPRNSILDTTISGSTRKESNEGSLLFKITAKSFSKRWQNGEISNFQYLMHLSTLAGCGYSDLTQYPVFPWFLADYESENLNLSDPKSFHMRGGMIQRFPNFIMVPIILELGLFFSTFYVYLHLASRIRSCRVDNLTMLTVFFNRIRDAWLSAYGKGKTSDVKELIPEFFSMPEFLLNRFDLDLGQKQSGEKVGGDVLPPSPWDKGSAREFIKKHKEALESDYISQNLYHWIDLIFGYKQRGKVNFSACDLMPSGFNFLLYSFLVNSDCSVDIDSITDPETKSSILAQINHFGQTPKQLLLKPHVKRKTERKLPPHLLKHSMHILPLEICKNSSLISQIATFSDKILVADRLLSPLENLHGGNQIQWASANHDGQILVTGADNGLICVWRINEDGPDIINRLELEKALCTHSGKITCLQLPEFPSPISAIYMNDMTGEIVTAAGVMLSIWSINGDCLAIVKHITTSIRSHSFSCRLYLLRLAGNQLAIEIKENTDPTGWLELGGKVPEYVFILNKVLKSHKFPITALHIPRDLKQLLSGDSSGHLISWTLPDESS</sequence>
<evidence type="ECO:0000256" key="2">
    <source>
        <dbReference type="ARBA" id="ARBA00022737"/>
    </source>
</evidence>
<dbReference type="SMART" id="SM01026">
    <property type="entry name" value="Beach"/>
    <property type="match status" value="1"/>
</dbReference>
<name>A0AAD2AIC6_9LAMI</name>
<dbReference type="InterPro" id="IPR000409">
    <property type="entry name" value="BEACH_dom"/>
</dbReference>
<feature type="region of interest" description="Disordered" evidence="3">
    <location>
        <begin position="27"/>
        <end position="72"/>
    </location>
</feature>
<keyword evidence="4" id="KW-0472">Membrane</keyword>
<dbReference type="InterPro" id="IPR036372">
    <property type="entry name" value="BEACH_dom_sf"/>
</dbReference>
<evidence type="ECO:0000256" key="4">
    <source>
        <dbReference type="SAM" id="Phobius"/>
    </source>
</evidence>
<dbReference type="Gene3D" id="1.10.1540.10">
    <property type="entry name" value="BEACH domain"/>
    <property type="match status" value="2"/>
</dbReference>
<dbReference type="InterPro" id="IPR015943">
    <property type="entry name" value="WD40/YVTN_repeat-like_dom_sf"/>
</dbReference>
<dbReference type="Pfam" id="PF02138">
    <property type="entry name" value="Beach"/>
    <property type="match status" value="2"/>
</dbReference>
<protein>
    <recommendedName>
        <fullName evidence="5">BEACH domain-containing protein</fullName>
    </recommendedName>
</protein>
<evidence type="ECO:0000256" key="3">
    <source>
        <dbReference type="SAM" id="MobiDB-lite"/>
    </source>
</evidence>
<dbReference type="SUPFAM" id="SSF50978">
    <property type="entry name" value="WD40 repeat-like"/>
    <property type="match status" value="1"/>
</dbReference>